<gene>
    <name evidence="1" type="ORF">C7B43_01800</name>
</gene>
<dbReference type="AlphaFoldDB" id="A0A2T2XAE0"/>
<dbReference type="SUPFAM" id="SSF69796">
    <property type="entry name" value="Thymidylate synthase-complementing protein Thy1"/>
    <property type="match status" value="2"/>
</dbReference>
<dbReference type="InterPro" id="IPR036098">
    <property type="entry name" value="Thymidylate_synthase_ThyX_sf"/>
</dbReference>
<dbReference type="GO" id="GO:0050660">
    <property type="term" value="F:flavin adenine dinucleotide binding"/>
    <property type="evidence" value="ECO:0007669"/>
    <property type="project" value="InterPro"/>
</dbReference>
<sequence length="466" mass="53591">MPHIYAVTNVPPEILAYGMAKYSRSNRSLEDNLRELSDDQAAKFLQTFYFDYGHASIADLAHVAVAIEDISILAAMDIVDEPLWDGQERSTRYQNFDGSAYYRPEDVPADYDLATHELFDLYRRVQEQSLAILTDEYPKPPAMLEKTYRRTIRARAFDIARYCLPLNTLTSLGQITSARVLEQQIRRLMASPLPEIREIAQQLKDGITERPAVDISAPDQSHPVLPTLVKHSEADSYRVSLRNIFEPLAKKVPSLPSTNVELTIDAPITESQIAQLLYAHGQASYHSCLVYAQDMSNAEKDELLSVALAERGKHDAWPRYLRQAPLQFDLVVDVGAFRDFNRHRRVQKIAQHLNPEMLFAVPEPLIRSRSEDEYKAILTQHYRCLSALPDPQLASYVLPLAHRRRFLMSMDLPEAAYIIELRSRSQGHFSYRHIVWKMYEAIQSRLPEFARHIRVTPPEDFNPFQR</sequence>
<dbReference type="EMBL" id="PXYT01000002">
    <property type="protein sequence ID" value="PSR31455.1"/>
    <property type="molecule type" value="Genomic_DNA"/>
</dbReference>
<dbReference type="GO" id="GO:0004799">
    <property type="term" value="F:thymidylate synthase activity"/>
    <property type="evidence" value="ECO:0007669"/>
    <property type="project" value="TreeGrafter"/>
</dbReference>
<reference evidence="1 2" key="1">
    <citation type="journal article" date="2014" name="BMC Genomics">
        <title>Comparison of environmental and isolate Sulfobacillus genomes reveals diverse carbon, sulfur, nitrogen, and hydrogen metabolisms.</title>
        <authorList>
            <person name="Justice N.B."/>
            <person name="Norman A."/>
            <person name="Brown C.T."/>
            <person name="Singh A."/>
            <person name="Thomas B.C."/>
            <person name="Banfield J.F."/>
        </authorList>
    </citation>
    <scope>NUCLEOTIDE SEQUENCE [LARGE SCALE GENOMIC DNA]</scope>
    <source>
        <strain evidence="1">AMDSBA1</strain>
    </source>
</reference>
<dbReference type="PROSITE" id="PS51331">
    <property type="entry name" value="THYX"/>
    <property type="match status" value="2"/>
</dbReference>
<dbReference type="PANTHER" id="PTHR34934">
    <property type="entry name" value="FLAVIN-DEPENDENT THYMIDYLATE SYNTHASE"/>
    <property type="match status" value="1"/>
</dbReference>
<dbReference type="InterPro" id="IPR003669">
    <property type="entry name" value="Thymidylate_synthase_ThyX"/>
</dbReference>
<organism evidence="1 2">
    <name type="scientific">Sulfobacillus benefaciens</name>
    <dbReference type="NCBI Taxonomy" id="453960"/>
    <lineage>
        <taxon>Bacteria</taxon>
        <taxon>Bacillati</taxon>
        <taxon>Bacillota</taxon>
        <taxon>Clostridia</taxon>
        <taxon>Eubacteriales</taxon>
        <taxon>Clostridiales Family XVII. Incertae Sedis</taxon>
        <taxon>Sulfobacillus</taxon>
    </lineage>
</organism>
<dbReference type="PANTHER" id="PTHR34934:SF1">
    <property type="entry name" value="FLAVIN-DEPENDENT THYMIDYLATE SYNTHASE"/>
    <property type="match status" value="1"/>
</dbReference>
<evidence type="ECO:0000313" key="1">
    <source>
        <dbReference type="EMBL" id="PSR31455.1"/>
    </source>
</evidence>
<accession>A0A2T2XAE0</accession>
<dbReference type="CDD" id="cd20175">
    <property type="entry name" value="ThyX"/>
    <property type="match status" value="2"/>
</dbReference>
<dbReference type="GO" id="GO:0050797">
    <property type="term" value="F:thymidylate synthase (FAD) activity"/>
    <property type="evidence" value="ECO:0007669"/>
    <property type="project" value="InterPro"/>
</dbReference>
<comment type="caution">
    <text evidence="1">The sequence shown here is derived from an EMBL/GenBank/DDBJ whole genome shotgun (WGS) entry which is preliminary data.</text>
</comment>
<dbReference type="GO" id="GO:0070402">
    <property type="term" value="F:NADPH binding"/>
    <property type="evidence" value="ECO:0007669"/>
    <property type="project" value="TreeGrafter"/>
</dbReference>
<dbReference type="Pfam" id="PF02511">
    <property type="entry name" value="Thy1"/>
    <property type="match status" value="2"/>
</dbReference>
<dbReference type="Proteomes" id="UP000242699">
    <property type="component" value="Unassembled WGS sequence"/>
</dbReference>
<evidence type="ECO:0000313" key="2">
    <source>
        <dbReference type="Proteomes" id="UP000242699"/>
    </source>
</evidence>
<protein>
    <submittedName>
        <fullName evidence="1">Thymidylate synthase</fullName>
    </submittedName>
</protein>
<dbReference type="GO" id="GO:0006231">
    <property type="term" value="P:dTMP biosynthetic process"/>
    <property type="evidence" value="ECO:0007669"/>
    <property type="project" value="InterPro"/>
</dbReference>
<name>A0A2T2XAE0_9FIRM</name>
<dbReference type="Gene3D" id="3.30.1360.170">
    <property type="match status" value="2"/>
</dbReference>
<proteinExistence type="predicted"/>